<comment type="caution">
    <text evidence="2">The sequence shown here is derived from an EMBL/GenBank/DDBJ whole genome shotgun (WGS) entry which is preliminary data.</text>
</comment>
<evidence type="ECO:0000256" key="1">
    <source>
        <dbReference type="SAM" id="MobiDB-lite"/>
    </source>
</evidence>
<proteinExistence type="predicted"/>
<evidence type="ECO:0000313" key="2">
    <source>
        <dbReference type="EMBL" id="RZB77518.1"/>
    </source>
</evidence>
<sequence>MDPILSSARSPKPAKKLLNSNHHTAALASTMYLRFLHTSRNQSFQCGDEDDLPGEPTRSHFVLDPSS</sequence>
<dbReference type="EMBL" id="QDEB01107957">
    <property type="protein sequence ID" value="RZB77518.1"/>
    <property type="molecule type" value="Genomic_DNA"/>
</dbReference>
<accession>A0A482VED9</accession>
<keyword evidence="3" id="KW-1185">Reference proteome</keyword>
<feature type="region of interest" description="Disordered" evidence="1">
    <location>
        <begin position="43"/>
        <end position="67"/>
    </location>
</feature>
<name>A0A482VED9_ASBVE</name>
<dbReference type="Proteomes" id="UP000292052">
    <property type="component" value="Unassembled WGS sequence"/>
</dbReference>
<feature type="non-terminal residue" evidence="2">
    <location>
        <position position="67"/>
    </location>
</feature>
<gene>
    <name evidence="2" type="ORF">BDFB_011428</name>
</gene>
<evidence type="ECO:0000313" key="3">
    <source>
        <dbReference type="Proteomes" id="UP000292052"/>
    </source>
</evidence>
<dbReference type="AlphaFoldDB" id="A0A482VED9"/>
<organism evidence="2 3">
    <name type="scientific">Asbolus verrucosus</name>
    <name type="common">Desert ironclad beetle</name>
    <dbReference type="NCBI Taxonomy" id="1661398"/>
    <lineage>
        <taxon>Eukaryota</taxon>
        <taxon>Metazoa</taxon>
        <taxon>Ecdysozoa</taxon>
        <taxon>Arthropoda</taxon>
        <taxon>Hexapoda</taxon>
        <taxon>Insecta</taxon>
        <taxon>Pterygota</taxon>
        <taxon>Neoptera</taxon>
        <taxon>Endopterygota</taxon>
        <taxon>Coleoptera</taxon>
        <taxon>Polyphaga</taxon>
        <taxon>Cucujiformia</taxon>
        <taxon>Tenebrionidae</taxon>
        <taxon>Pimeliinae</taxon>
        <taxon>Asbolus</taxon>
    </lineage>
</organism>
<protein>
    <submittedName>
        <fullName evidence="2">Uncharacterized protein</fullName>
    </submittedName>
</protein>
<reference evidence="2 3" key="1">
    <citation type="submission" date="2017-03" db="EMBL/GenBank/DDBJ databases">
        <title>Genome of the blue death feigning beetle - Asbolus verrucosus.</title>
        <authorList>
            <person name="Rider S.D."/>
        </authorList>
    </citation>
    <scope>NUCLEOTIDE SEQUENCE [LARGE SCALE GENOMIC DNA]</scope>
    <source>
        <strain evidence="2">Butters</strain>
        <tissue evidence="2">Head and leg muscle</tissue>
    </source>
</reference>